<dbReference type="Pfam" id="PF03747">
    <property type="entry name" value="ADP_ribosyl_GH"/>
    <property type="match status" value="1"/>
</dbReference>
<dbReference type="InterPro" id="IPR050792">
    <property type="entry name" value="ADP-ribosylglycohydrolase"/>
</dbReference>
<evidence type="ECO:0000256" key="2">
    <source>
        <dbReference type="ARBA" id="ARBA00022801"/>
    </source>
</evidence>
<keyword evidence="3" id="KW-0460">Magnesium</keyword>
<dbReference type="PANTHER" id="PTHR16222:SF24">
    <property type="entry name" value="ADP-RIBOSYLHYDROLASE ARH3"/>
    <property type="match status" value="1"/>
</dbReference>
<gene>
    <name evidence="4" type="ORF">IAB31_06480</name>
</gene>
<reference evidence="4" key="2">
    <citation type="journal article" date="2021" name="PeerJ">
        <title>Extensive microbial diversity within the chicken gut microbiome revealed by metagenomics and culture.</title>
        <authorList>
            <person name="Gilroy R."/>
            <person name="Ravi A."/>
            <person name="Getino M."/>
            <person name="Pursley I."/>
            <person name="Horton D.L."/>
            <person name="Alikhan N.F."/>
            <person name="Baker D."/>
            <person name="Gharbi K."/>
            <person name="Hall N."/>
            <person name="Watson M."/>
            <person name="Adriaenssens E.M."/>
            <person name="Foster-Nyarko E."/>
            <person name="Jarju S."/>
            <person name="Secka A."/>
            <person name="Antonio M."/>
            <person name="Oren A."/>
            <person name="Chaudhuri R.R."/>
            <person name="La Ragione R."/>
            <person name="Hildebrand F."/>
            <person name="Pallen M.J."/>
        </authorList>
    </citation>
    <scope>NUCLEOTIDE SEQUENCE</scope>
    <source>
        <strain evidence="4">ChiSjej4B22-8148</strain>
    </source>
</reference>
<dbReference type="SUPFAM" id="SSF101478">
    <property type="entry name" value="ADP-ribosylglycohydrolase"/>
    <property type="match status" value="1"/>
</dbReference>
<feature type="binding site" evidence="3">
    <location>
        <position position="305"/>
    </location>
    <ligand>
        <name>Mg(2+)</name>
        <dbReference type="ChEBI" id="CHEBI:18420"/>
        <label>2</label>
    </ligand>
</feature>
<dbReference type="AlphaFoldDB" id="A0A9D1AC58"/>
<evidence type="ECO:0000256" key="3">
    <source>
        <dbReference type="PIRSR" id="PIRSR605502-1"/>
    </source>
</evidence>
<feature type="binding site" evidence="3">
    <location>
        <position position="304"/>
    </location>
    <ligand>
        <name>Mg(2+)</name>
        <dbReference type="ChEBI" id="CHEBI:18420"/>
        <label>2</label>
    </ligand>
</feature>
<evidence type="ECO:0000256" key="1">
    <source>
        <dbReference type="ARBA" id="ARBA00010702"/>
    </source>
</evidence>
<feature type="binding site" evidence="3">
    <location>
        <position position="56"/>
    </location>
    <ligand>
        <name>Mg(2+)</name>
        <dbReference type="ChEBI" id="CHEBI:18420"/>
        <label>1</label>
    </ligand>
</feature>
<dbReference type="InterPro" id="IPR005502">
    <property type="entry name" value="Ribosyl_crysJ1"/>
</dbReference>
<organism evidence="4 5">
    <name type="scientific">Candidatus Choladousia intestinavium</name>
    <dbReference type="NCBI Taxonomy" id="2840727"/>
    <lineage>
        <taxon>Bacteria</taxon>
        <taxon>Bacillati</taxon>
        <taxon>Bacillota</taxon>
        <taxon>Clostridia</taxon>
        <taxon>Lachnospirales</taxon>
        <taxon>Lachnospiraceae</taxon>
        <taxon>Lachnospiraceae incertae sedis</taxon>
        <taxon>Candidatus Choladousia</taxon>
    </lineage>
</organism>
<comment type="caution">
    <text evidence="4">The sequence shown here is derived from an EMBL/GenBank/DDBJ whole genome shotgun (WGS) entry which is preliminary data.</text>
</comment>
<dbReference type="Proteomes" id="UP000886757">
    <property type="component" value="Unassembled WGS sequence"/>
</dbReference>
<feature type="binding site" evidence="3">
    <location>
        <position position="302"/>
    </location>
    <ligand>
        <name>Mg(2+)</name>
        <dbReference type="ChEBI" id="CHEBI:18420"/>
        <label>2</label>
    </ligand>
</feature>
<evidence type="ECO:0000313" key="5">
    <source>
        <dbReference type="Proteomes" id="UP000886757"/>
    </source>
</evidence>
<comment type="similarity">
    <text evidence="1">Belongs to the ADP-ribosylglycohydrolase family.</text>
</comment>
<dbReference type="Gene3D" id="1.10.4080.10">
    <property type="entry name" value="ADP-ribosylation/Crystallin J1"/>
    <property type="match status" value="1"/>
</dbReference>
<keyword evidence="2" id="KW-0378">Hydrolase</keyword>
<evidence type="ECO:0000313" key="4">
    <source>
        <dbReference type="EMBL" id="HIR13553.1"/>
    </source>
</evidence>
<comment type="cofactor">
    <cofactor evidence="3">
        <name>Mg(2+)</name>
        <dbReference type="ChEBI" id="CHEBI:18420"/>
    </cofactor>
    <text evidence="3">Binds 2 magnesium ions per subunit.</text>
</comment>
<reference evidence="4" key="1">
    <citation type="submission" date="2020-10" db="EMBL/GenBank/DDBJ databases">
        <authorList>
            <person name="Gilroy R."/>
        </authorList>
    </citation>
    <scope>NUCLEOTIDE SEQUENCE</scope>
    <source>
        <strain evidence="4">ChiSjej4B22-8148</strain>
    </source>
</reference>
<feature type="binding site" evidence="3">
    <location>
        <position position="57"/>
    </location>
    <ligand>
        <name>Mg(2+)</name>
        <dbReference type="ChEBI" id="CHEBI:18420"/>
        <label>1</label>
    </ligand>
</feature>
<keyword evidence="3" id="KW-0479">Metal-binding</keyword>
<dbReference type="GO" id="GO:0046872">
    <property type="term" value="F:metal ion binding"/>
    <property type="evidence" value="ECO:0007669"/>
    <property type="project" value="UniProtKB-KW"/>
</dbReference>
<protein>
    <submittedName>
        <fullName evidence="4">ADP-ribosylglycohydrolase family protein</fullName>
    </submittedName>
</protein>
<dbReference type="EMBL" id="DVGK01000075">
    <property type="protein sequence ID" value="HIR13553.1"/>
    <property type="molecule type" value="Genomic_DNA"/>
</dbReference>
<dbReference type="GO" id="GO:0016787">
    <property type="term" value="F:hydrolase activity"/>
    <property type="evidence" value="ECO:0007669"/>
    <property type="project" value="UniProtKB-KW"/>
</dbReference>
<accession>A0A9D1AC58</accession>
<dbReference type="InterPro" id="IPR036705">
    <property type="entry name" value="Ribosyl_crysJ1_sf"/>
</dbReference>
<name>A0A9D1AC58_9FIRM</name>
<dbReference type="PANTHER" id="PTHR16222">
    <property type="entry name" value="ADP-RIBOSYLGLYCOHYDROLASE"/>
    <property type="match status" value="1"/>
</dbReference>
<feature type="binding site" evidence="3">
    <location>
        <position position="58"/>
    </location>
    <ligand>
        <name>Mg(2+)</name>
        <dbReference type="ChEBI" id="CHEBI:18420"/>
        <label>1</label>
    </ligand>
</feature>
<sequence>MERGMQDAFRGCLVGGAAGDALGYTVEFMKLKEIQKKYGPEGIRELESQTGRAVISDDTQMTLFTGAGLLEGKRRGAELNSPQWQAALWELMKEWYDTQVFSRKVKKRYSWLWKVKALHARRAPGLTCLSALSGEDGPGTLEEPVNNSKGCGGVMRVAPVGLFYSPERYTRAEILKAGVLCAAQTHGHVLGFLPAAVLALIVNGAVYEPEKGLEKIIREAVDETADFAVELFPENVQVPKFKGLMEKAMVLSKTEENPEKALKELGEGWTGDEALAVAVYCALRFREDFHKAMTAAVNHDGDSDSTGAVAGNILGAYLGYEKISSSFSMENLEMREVVLKMADELYQGSRES</sequence>
<proteinExistence type="inferred from homology"/>